<dbReference type="EMBL" id="KL584707">
    <property type="protein sequence ID" value="KEQ74640.1"/>
    <property type="molecule type" value="Genomic_DNA"/>
</dbReference>
<keyword evidence="4" id="KW-0175">Coiled coil</keyword>
<dbReference type="GO" id="GO:0005681">
    <property type="term" value="C:spliceosomal complex"/>
    <property type="evidence" value="ECO:0007669"/>
    <property type="project" value="TreeGrafter"/>
</dbReference>
<dbReference type="GO" id="GO:0010467">
    <property type="term" value="P:gene expression"/>
    <property type="evidence" value="ECO:0007669"/>
    <property type="project" value="UniProtKB-ARBA"/>
</dbReference>
<dbReference type="InterPro" id="IPR013180">
    <property type="entry name" value="CTNNBL1_N"/>
</dbReference>
<evidence type="ECO:0000256" key="5">
    <source>
        <dbReference type="ARBA" id="ARBA00023242"/>
    </source>
</evidence>
<feature type="domain" description="Beta-catenin-like protein 1 N-terminal" evidence="7">
    <location>
        <begin position="76"/>
        <end position="187"/>
    </location>
</feature>
<dbReference type="InterPro" id="IPR011989">
    <property type="entry name" value="ARM-like"/>
</dbReference>
<proteinExistence type="predicted"/>
<dbReference type="InterPro" id="IPR039678">
    <property type="entry name" value="CTNNBL1"/>
</dbReference>
<evidence type="ECO:0000256" key="4">
    <source>
        <dbReference type="ARBA" id="ARBA00023054"/>
    </source>
</evidence>
<dbReference type="Pfam" id="PF08216">
    <property type="entry name" value="CTNNBL"/>
    <property type="match status" value="1"/>
</dbReference>
<reference evidence="8 9" key="1">
    <citation type="journal article" date="2014" name="BMC Genomics">
        <title>Genome sequencing of four Aureobasidium pullulans varieties: biotechnological potential, stress tolerance, and description of new species.</title>
        <authorList>
            <person name="Gostin Ar C."/>
            <person name="Ohm R.A."/>
            <person name="Kogej T."/>
            <person name="Sonjak S."/>
            <person name="Turk M."/>
            <person name="Zajc J."/>
            <person name="Zalar P."/>
            <person name="Grube M."/>
            <person name="Sun H."/>
            <person name="Han J."/>
            <person name="Sharma A."/>
            <person name="Chiniquy J."/>
            <person name="Ngan C.Y."/>
            <person name="Lipzen A."/>
            <person name="Barry K."/>
            <person name="Grigoriev I.V."/>
            <person name="Gunde-Cimerman N."/>
        </authorList>
    </citation>
    <scope>NUCLEOTIDE SEQUENCE [LARGE SCALE GENOMIC DNA]</scope>
    <source>
        <strain evidence="8 9">CBS 147.97</strain>
    </source>
</reference>
<evidence type="ECO:0000313" key="9">
    <source>
        <dbReference type="Proteomes" id="UP000027730"/>
    </source>
</evidence>
<feature type="region of interest" description="Disordered" evidence="6">
    <location>
        <begin position="1"/>
        <end position="78"/>
    </location>
</feature>
<dbReference type="PANTHER" id="PTHR14978">
    <property type="entry name" value="BETA-CATENIN-LIKE PROTEIN 1 NUCLEAR ASSOCIATED PROTEIN"/>
    <property type="match status" value="1"/>
</dbReference>
<dbReference type="STRING" id="1043004.A0A074WNH2"/>
<name>A0A074WNH2_9PEZI</name>
<dbReference type="RefSeq" id="XP_013428608.1">
    <property type="nucleotide sequence ID" value="XM_013573154.1"/>
</dbReference>
<comment type="subcellular location">
    <subcellularLocation>
        <location evidence="1">Nucleus</location>
    </subcellularLocation>
</comment>
<dbReference type="GeneID" id="25410158"/>
<keyword evidence="9" id="KW-1185">Reference proteome</keyword>
<evidence type="ECO:0000259" key="7">
    <source>
        <dbReference type="SMART" id="SM01156"/>
    </source>
</evidence>
<keyword evidence="5" id="KW-0539">Nucleus</keyword>
<keyword evidence="2" id="KW-0597">Phosphoprotein</keyword>
<dbReference type="Proteomes" id="UP000027730">
    <property type="component" value="Unassembled WGS sequence"/>
</dbReference>
<evidence type="ECO:0000313" key="8">
    <source>
        <dbReference type="EMBL" id="KEQ74640.1"/>
    </source>
</evidence>
<dbReference type="OrthoDB" id="1898821at2759"/>
<dbReference type="SMART" id="SM01156">
    <property type="entry name" value="DUF1716"/>
    <property type="match status" value="1"/>
</dbReference>
<dbReference type="FunFam" id="1.25.10.10:FF:001136">
    <property type="entry name" value="Beta-catenin-like protein 1"/>
    <property type="match status" value="1"/>
</dbReference>
<gene>
    <name evidence="8" type="ORF">M436DRAFT_44502</name>
</gene>
<sequence length="551" mass="60782">MTSIDDLFKKPFLPSANGSTKRKYDGQDAEAAYKSAKLDPSVEDAPKDDDEDIEAGPDLPPDEDEDEEGRFFGSGTNQHTNAALDFVDRADDGTTDMKIEKIDQAWVRRLGLSFERKINKNSELRAKYESDPSRFVASEADLDAEIKSLSILSEHPELYKDFAKIGCAASLVSLLSHENTDIAIDAIEIVSELLDDDVEAEQEQWDTLVAAMLEADLIDLLLANLDRLDENLEADRSGVYHSLAVLESLSSNPTTADTIAQNPILTYLLTRISRPEKSVSQNKQYAAEVLQVLSQASPSVRDRLISLDAIDKLLTLLAAYRKRDPERDSTEEEYAEDLFDTLTCLCSPPPGKTAFLAAEGTELMLLMLREAKFSKPRALKVLDHALSGSSGQSVAEKLIDAAGLKPLFSTFAKKNLEAADTEHIIGIFSALLRLLPGESSHRIRLLAKFVEKEYEKLDKLVKLRHEYASKASVEDDIDAGAAIYCLNTLDVVLAWLAAEDGGARKRIVEGLRDRDEGLDTLKKSLQAQLEDVDTSEEGNVAEMLTALIECL</sequence>
<organism evidence="8 9">
    <name type="scientific">Aureobasidium namibiae CBS 147.97</name>
    <dbReference type="NCBI Taxonomy" id="1043004"/>
    <lineage>
        <taxon>Eukaryota</taxon>
        <taxon>Fungi</taxon>
        <taxon>Dikarya</taxon>
        <taxon>Ascomycota</taxon>
        <taxon>Pezizomycotina</taxon>
        <taxon>Dothideomycetes</taxon>
        <taxon>Dothideomycetidae</taxon>
        <taxon>Dothideales</taxon>
        <taxon>Saccotheciaceae</taxon>
        <taxon>Aureobasidium</taxon>
    </lineage>
</organism>
<feature type="compositionally biased region" description="Acidic residues" evidence="6">
    <location>
        <begin position="46"/>
        <end position="68"/>
    </location>
</feature>
<dbReference type="AlphaFoldDB" id="A0A074WNH2"/>
<keyword evidence="3" id="KW-0677">Repeat</keyword>
<evidence type="ECO:0000256" key="3">
    <source>
        <dbReference type="ARBA" id="ARBA00022737"/>
    </source>
</evidence>
<dbReference type="InterPro" id="IPR016024">
    <property type="entry name" value="ARM-type_fold"/>
</dbReference>
<evidence type="ECO:0000256" key="2">
    <source>
        <dbReference type="ARBA" id="ARBA00022553"/>
    </source>
</evidence>
<accession>A0A074WNH2</accession>
<evidence type="ECO:0000256" key="1">
    <source>
        <dbReference type="ARBA" id="ARBA00004123"/>
    </source>
</evidence>
<protein>
    <submittedName>
        <fullName evidence="8">DUF1716-domain-containing protein</fullName>
    </submittedName>
</protein>
<dbReference type="HOGENOM" id="CLU_017098_0_0_1"/>
<dbReference type="SUPFAM" id="SSF48371">
    <property type="entry name" value="ARM repeat"/>
    <property type="match status" value="1"/>
</dbReference>
<dbReference type="PANTHER" id="PTHR14978:SF0">
    <property type="entry name" value="BETA-CATENIN-LIKE PROTEIN 1"/>
    <property type="match status" value="1"/>
</dbReference>
<dbReference type="Gene3D" id="1.25.10.10">
    <property type="entry name" value="Leucine-rich Repeat Variant"/>
    <property type="match status" value="1"/>
</dbReference>
<evidence type="ECO:0000256" key="6">
    <source>
        <dbReference type="SAM" id="MobiDB-lite"/>
    </source>
</evidence>